<comment type="caution">
    <text evidence="2">The sequence shown here is derived from an EMBL/GenBank/DDBJ whole genome shotgun (WGS) entry which is preliminary data.</text>
</comment>
<feature type="compositionally biased region" description="Polar residues" evidence="1">
    <location>
        <begin position="109"/>
        <end position="124"/>
    </location>
</feature>
<name>A0A9P4UYF8_9PLEO</name>
<dbReference type="AlphaFoldDB" id="A0A9P4UYF8"/>
<protein>
    <submittedName>
        <fullName evidence="2">Uncharacterized protein</fullName>
    </submittedName>
</protein>
<sequence length="695" mass="72966">MPGSSSSTTMAQAGSPPDSPVMTPTSALDPADEALFSEEALSAAAEQMSEHPSVFELPERIALQAVTSEEQQASQEGEHPRLSELLEHITLQAVTSEEQQASQEKDQLGTATEPGNATETINSGLPVSELYDTSMNLEAYDIRTACDEGPSGVMWTHKIDHISLSRKSIESHLQSLGTGYSVIDAIAKLLPEEVRLIKLRVNDRKGNLLSASYGDPSDIVTKFGTFPVKPVIFILETSLPIGPSDDPTGATLAARGTSTAGQVLNPFGTAGTVGANASSFGRSFANPFGGFGSNVNPAPPLSPFDSPPPPKLGRSLVNPFRGFGSNVNPAPPLGPLDSPPRPKLTLVDNGLRLYTENEGRGKSVYQSIFCFPPYDSLSPEELRLADINAGLAHPVKPTRLGAAPRVDGNVPKYNLKFVQWPEPEQQYIVAELQTIFGFPPYRDLSFEELRLADTQAGLSGYVPPNPFSTLARPGQYKPLVSSPLNPEAGSSGLFSSNGNPFAPNNASTVQPNPSVVPTRSAFSGFSFGTSASGPFGPTVPAAVNTSSSGNPFRGTAAQVYNPGGGPFRINNTATADGGLFSNTNPTPTGESHLGIPNTVIEDLARLYGKTKCSSCDVGLFFHADLCRFYGLCNKCRPAALRGKCFLCASKASAGVGKAEGGGVALNNNNAGSSAGPANKGAPGFEKASSEEQHDL</sequence>
<evidence type="ECO:0000313" key="3">
    <source>
        <dbReference type="Proteomes" id="UP000799444"/>
    </source>
</evidence>
<feature type="region of interest" description="Disordered" evidence="1">
    <location>
        <begin position="1"/>
        <end position="31"/>
    </location>
</feature>
<feature type="region of interest" description="Disordered" evidence="1">
    <location>
        <begin position="96"/>
        <end position="124"/>
    </location>
</feature>
<dbReference type="Proteomes" id="UP000799444">
    <property type="component" value="Unassembled WGS sequence"/>
</dbReference>
<dbReference type="OrthoDB" id="3797628at2759"/>
<feature type="compositionally biased region" description="Polar residues" evidence="1">
    <location>
        <begin position="1"/>
        <end position="12"/>
    </location>
</feature>
<evidence type="ECO:0000313" key="2">
    <source>
        <dbReference type="EMBL" id="KAF2730021.1"/>
    </source>
</evidence>
<feature type="compositionally biased region" description="Low complexity" evidence="1">
    <location>
        <begin position="665"/>
        <end position="683"/>
    </location>
</feature>
<organism evidence="2 3">
    <name type="scientific">Polyplosphaeria fusca</name>
    <dbReference type="NCBI Taxonomy" id="682080"/>
    <lineage>
        <taxon>Eukaryota</taxon>
        <taxon>Fungi</taxon>
        <taxon>Dikarya</taxon>
        <taxon>Ascomycota</taxon>
        <taxon>Pezizomycotina</taxon>
        <taxon>Dothideomycetes</taxon>
        <taxon>Pleosporomycetidae</taxon>
        <taxon>Pleosporales</taxon>
        <taxon>Tetraplosphaeriaceae</taxon>
        <taxon>Polyplosphaeria</taxon>
    </lineage>
</organism>
<feature type="region of interest" description="Disordered" evidence="1">
    <location>
        <begin position="665"/>
        <end position="695"/>
    </location>
</feature>
<reference evidence="2" key="1">
    <citation type="journal article" date="2020" name="Stud. Mycol.">
        <title>101 Dothideomycetes genomes: a test case for predicting lifestyles and emergence of pathogens.</title>
        <authorList>
            <person name="Haridas S."/>
            <person name="Albert R."/>
            <person name="Binder M."/>
            <person name="Bloem J."/>
            <person name="Labutti K."/>
            <person name="Salamov A."/>
            <person name="Andreopoulos B."/>
            <person name="Baker S."/>
            <person name="Barry K."/>
            <person name="Bills G."/>
            <person name="Bluhm B."/>
            <person name="Cannon C."/>
            <person name="Castanera R."/>
            <person name="Culley D."/>
            <person name="Daum C."/>
            <person name="Ezra D."/>
            <person name="Gonzalez J."/>
            <person name="Henrissat B."/>
            <person name="Kuo A."/>
            <person name="Liang C."/>
            <person name="Lipzen A."/>
            <person name="Lutzoni F."/>
            <person name="Magnuson J."/>
            <person name="Mondo S."/>
            <person name="Nolan M."/>
            <person name="Ohm R."/>
            <person name="Pangilinan J."/>
            <person name="Park H.-J."/>
            <person name="Ramirez L."/>
            <person name="Alfaro M."/>
            <person name="Sun H."/>
            <person name="Tritt A."/>
            <person name="Yoshinaga Y."/>
            <person name="Zwiers L.-H."/>
            <person name="Turgeon B."/>
            <person name="Goodwin S."/>
            <person name="Spatafora J."/>
            <person name="Crous P."/>
            <person name="Grigoriev I."/>
        </authorList>
    </citation>
    <scope>NUCLEOTIDE SEQUENCE</scope>
    <source>
        <strain evidence="2">CBS 125425</strain>
    </source>
</reference>
<gene>
    <name evidence="2" type="ORF">EJ04DRAFT_580200</name>
</gene>
<accession>A0A9P4UYF8</accession>
<evidence type="ECO:0000256" key="1">
    <source>
        <dbReference type="SAM" id="MobiDB-lite"/>
    </source>
</evidence>
<dbReference type="EMBL" id="ML996228">
    <property type="protein sequence ID" value="KAF2730021.1"/>
    <property type="molecule type" value="Genomic_DNA"/>
</dbReference>
<keyword evidence="3" id="KW-1185">Reference proteome</keyword>
<proteinExistence type="predicted"/>